<reference evidence="3 4" key="1">
    <citation type="submission" date="2018-11" db="EMBL/GenBank/DDBJ databases">
        <title>Genomic profiling of Staphylococcus species from a Poultry farm system in KwaZulu-Natal, South Africa.</title>
        <authorList>
            <person name="Amoako D.G."/>
            <person name="Somboro A.M."/>
            <person name="Abia A.L.K."/>
            <person name="Bester L.A."/>
            <person name="Essack S.Y."/>
        </authorList>
    </citation>
    <scope>NUCLEOTIDE SEQUENCE [LARGE SCALE GENOMIC DNA]</scope>
    <source>
        <strain evidence="3 4">SA11</strain>
    </source>
</reference>
<dbReference type="InterPro" id="IPR016181">
    <property type="entry name" value="Acyl_CoA_acyltransferase"/>
</dbReference>
<dbReference type="OrthoDB" id="9793389at2"/>
<evidence type="ECO:0000313" key="5">
    <source>
        <dbReference type="Proteomes" id="UP000595942"/>
    </source>
</evidence>
<dbReference type="InterPro" id="IPR031165">
    <property type="entry name" value="GNAT_YJDJ"/>
</dbReference>
<dbReference type="EMBL" id="CP068073">
    <property type="protein sequence ID" value="QQS81903.1"/>
    <property type="molecule type" value="Genomic_DNA"/>
</dbReference>
<dbReference type="Gene3D" id="3.40.630.30">
    <property type="match status" value="1"/>
</dbReference>
<keyword evidence="5" id="KW-1185">Reference proteome</keyword>
<dbReference type="AlphaFoldDB" id="A0A143PEX2"/>
<dbReference type="RefSeq" id="WP_047131601.1">
    <property type="nucleotide sequence ID" value="NZ_CP015114.1"/>
</dbReference>
<reference evidence="2 5" key="2">
    <citation type="submission" date="2021-01" db="EMBL/GenBank/DDBJ databases">
        <title>FDA dAtabase for Regulatory Grade micrObial Sequences (FDA-ARGOS): Supporting development and validation of Infectious Disease Dx tests.</title>
        <authorList>
            <person name="Sproer C."/>
            <person name="Gronow S."/>
            <person name="Severitt S."/>
            <person name="Schroder I."/>
            <person name="Tallon L."/>
            <person name="Sadzewicz L."/>
            <person name="Zhao X."/>
            <person name="Boylan J."/>
            <person name="Ott S."/>
            <person name="Bowen H."/>
            <person name="Vavikolanu K."/>
            <person name="Mehta A."/>
            <person name="Aluvathingal J."/>
            <person name="Nadendla S."/>
            <person name="Lowell S."/>
            <person name="Myers T."/>
            <person name="Yan Y."/>
            <person name="Sichtig H."/>
        </authorList>
    </citation>
    <scope>NUCLEOTIDE SEQUENCE [LARGE SCALE GENOMIC DNA]</scope>
    <source>
        <strain evidence="2 5">FDAARGOS_1148</strain>
    </source>
</reference>
<evidence type="ECO:0000313" key="3">
    <source>
        <dbReference type="EMBL" id="RZI04313.1"/>
    </source>
</evidence>
<sequence>MTGLQMGENQFYIGDAAQPDAIIQFRNVNEKTIDIYYAAVSDTLGNQGMGTKLVEKVIDYANENDLKITCSSSYARNVIDHFPEFKQFYAGKE</sequence>
<evidence type="ECO:0000313" key="2">
    <source>
        <dbReference type="EMBL" id="QQS81903.1"/>
    </source>
</evidence>
<dbReference type="Pfam" id="PF14542">
    <property type="entry name" value="Acetyltransf_CG"/>
    <property type="match status" value="1"/>
</dbReference>
<evidence type="ECO:0000313" key="4">
    <source>
        <dbReference type="Proteomes" id="UP000293854"/>
    </source>
</evidence>
<feature type="domain" description="N-acetyltransferase" evidence="1">
    <location>
        <begin position="3"/>
        <end position="90"/>
    </location>
</feature>
<dbReference type="KEGG" id="scv:A4G25_10290"/>
<dbReference type="GO" id="GO:0016740">
    <property type="term" value="F:transferase activity"/>
    <property type="evidence" value="ECO:0007669"/>
    <property type="project" value="UniProtKB-KW"/>
</dbReference>
<name>A0A143PEX2_9STAP</name>
<evidence type="ECO:0000259" key="1">
    <source>
        <dbReference type="PROSITE" id="PS51729"/>
    </source>
</evidence>
<dbReference type="EMBL" id="RQTE01000029">
    <property type="protein sequence ID" value="RZI04313.1"/>
    <property type="molecule type" value="Genomic_DNA"/>
</dbReference>
<proteinExistence type="predicted"/>
<gene>
    <name evidence="3" type="ORF">EIG99_01390</name>
    <name evidence="2" type="ORF">I6J05_08195</name>
</gene>
<dbReference type="Proteomes" id="UP000293854">
    <property type="component" value="Unassembled WGS sequence"/>
</dbReference>
<keyword evidence="3" id="KW-0808">Transferase</keyword>
<protein>
    <submittedName>
        <fullName evidence="3">N-acetyltransferase</fullName>
    </submittedName>
</protein>
<organism evidence="3 4">
    <name type="scientific">Staphylococcus condimenti</name>
    <dbReference type="NCBI Taxonomy" id="70255"/>
    <lineage>
        <taxon>Bacteria</taxon>
        <taxon>Bacillati</taxon>
        <taxon>Bacillota</taxon>
        <taxon>Bacilli</taxon>
        <taxon>Bacillales</taxon>
        <taxon>Staphylococcaceae</taxon>
        <taxon>Staphylococcus</taxon>
    </lineage>
</organism>
<dbReference type="Proteomes" id="UP000595942">
    <property type="component" value="Chromosome"/>
</dbReference>
<dbReference type="SUPFAM" id="SSF55729">
    <property type="entry name" value="Acyl-CoA N-acyltransferases (Nat)"/>
    <property type="match status" value="1"/>
</dbReference>
<accession>A0A143PEX2</accession>
<dbReference type="PROSITE" id="PS51729">
    <property type="entry name" value="GNAT_YJDJ"/>
    <property type="match status" value="1"/>
</dbReference>
<dbReference type="GeneID" id="93725740"/>